<dbReference type="InterPro" id="IPR010099">
    <property type="entry name" value="SDR39U1"/>
</dbReference>
<dbReference type="Gene3D" id="3.40.50.720">
    <property type="entry name" value="NAD(P)-binding Rossmann-like Domain"/>
    <property type="match status" value="1"/>
</dbReference>
<dbReference type="STRING" id="502025.Hoch_4903"/>
<dbReference type="Pfam" id="PF08338">
    <property type="entry name" value="DUF1731"/>
    <property type="match status" value="1"/>
</dbReference>
<sequence length="314" mass="33836">MSKRVFMTGGTGFIGSALVEALRGRGDEVRVLTRDAAAARKRLPAGVAIIEADPATSGGAWQAQLAGTDAVLNLAGAPIDGKRWDAHYKQILRDSRVETTRHLVEGIAALPADERPKVLVSASGGDYYPGFSGEGMVDDDEIDESAPPGESFLARLCARWEDEANAASAHDVRVVRMRTSVVLGPGGAFEKLVMPFKLFVGGPVGDGEQWFSWIHLEDAVRAYLFAMDEDRVEGPINLCAPGSVRFKTFAKALGRAMKRPSWLPVPGFALKAALGEFAEYLLHGRRMVPSALEQYGFAFRYPEVGSALDDLVGN</sequence>
<evidence type="ECO:0000313" key="4">
    <source>
        <dbReference type="EMBL" id="ACY17392.1"/>
    </source>
</evidence>
<dbReference type="InterPro" id="IPR013549">
    <property type="entry name" value="DUF1731"/>
</dbReference>
<dbReference type="OrthoDB" id="5292533at2"/>
<proteinExistence type="inferred from homology"/>
<protein>
    <recommendedName>
        <fullName evidence="6">NAD-dependent epimerase/dehydratase</fullName>
    </recommendedName>
</protein>
<dbReference type="InterPro" id="IPR001509">
    <property type="entry name" value="Epimerase_deHydtase"/>
</dbReference>
<dbReference type="Proteomes" id="UP000001880">
    <property type="component" value="Chromosome"/>
</dbReference>
<dbReference type="InterPro" id="IPR036291">
    <property type="entry name" value="NAD(P)-bd_dom_sf"/>
</dbReference>
<keyword evidence="5" id="KW-1185">Reference proteome</keyword>
<comment type="similarity">
    <text evidence="1">Belongs to the NAD(P)-dependent epimerase/dehydratase family. SDR39U1 subfamily.</text>
</comment>
<dbReference type="PANTHER" id="PTHR11092:SF0">
    <property type="entry name" value="EPIMERASE FAMILY PROTEIN SDR39U1"/>
    <property type="match status" value="1"/>
</dbReference>
<dbReference type="eggNOG" id="COG1090">
    <property type="taxonomic scope" value="Bacteria"/>
</dbReference>
<dbReference type="SUPFAM" id="SSF51735">
    <property type="entry name" value="NAD(P)-binding Rossmann-fold domains"/>
    <property type="match status" value="1"/>
</dbReference>
<evidence type="ECO:0008006" key="6">
    <source>
        <dbReference type="Google" id="ProtNLM"/>
    </source>
</evidence>
<evidence type="ECO:0000259" key="2">
    <source>
        <dbReference type="Pfam" id="PF01370"/>
    </source>
</evidence>
<dbReference type="NCBIfam" id="TIGR01777">
    <property type="entry name" value="yfcH"/>
    <property type="match status" value="1"/>
</dbReference>
<dbReference type="AlphaFoldDB" id="D0LU28"/>
<dbReference type="KEGG" id="hoh:Hoch_4903"/>
<evidence type="ECO:0000313" key="5">
    <source>
        <dbReference type="Proteomes" id="UP000001880"/>
    </source>
</evidence>
<gene>
    <name evidence="4" type="ordered locus">Hoch_4903</name>
</gene>
<dbReference type="HOGENOM" id="CLU_047373_0_3_7"/>
<evidence type="ECO:0000259" key="3">
    <source>
        <dbReference type="Pfam" id="PF08338"/>
    </source>
</evidence>
<dbReference type="PANTHER" id="PTHR11092">
    <property type="entry name" value="SUGAR NUCLEOTIDE EPIMERASE RELATED"/>
    <property type="match status" value="1"/>
</dbReference>
<reference evidence="4 5" key="1">
    <citation type="journal article" date="2010" name="Stand. Genomic Sci.">
        <title>Complete genome sequence of Haliangium ochraceum type strain (SMP-2).</title>
        <authorList>
            <consortium name="US DOE Joint Genome Institute (JGI-PGF)"/>
            <person name="Ivanova N."/>
            <person name="Daum C."/>
            <person name="Lang E."/>
            <person name="Abt B."/>
            <person name="Kopitz M."/>
            <person name="Saunders E."/>
            <person name="Lapidus A."/>
            <person name="Lucas S."/>
            <person name="Glavina Del Rio T."/>
            <person name="Nolan M."/>
            <person name="Tice H."/>
            <person name="Copeland A."/>
            <person name="Cheng J.F."/>
            <person name="Chen F."/>
            <person name="Bruce D."/>
            <person name="Goodwin L."/>
            <person name="Pitluck S."/>
            <person name="Mavromatis K."/>
            <person name="Pati A."/>
            <person name="Mikhailova N."/>
            <person name="Chen A."/>
            <person name="Palaniappan K."/>
            <person name="Land M."/>
            <person name="Hauser L."/>
            <person name="Chang Y.J."/>
            <person name="Jeffries C.D."/>
            <person name="Detter J.C."/>
            <person name="Brettin T."/>
            <person name="Rohde M."/>
            <person name="Goker M."/>
            <person name="Bristow J."/>
            <person name="Markowitz V."/>
            <person name="Eisen J.A."/>
            <person name="Hugenholtz P."/>
            <person name="Kyrpides N.C."/>
            <person name="Klenk H.P."/>
        </authorList>
    </citation>
    <scope>NUCLEOTIDE SEQUENCE [LARGE SCALE GENOMIC DNA]</scope>
    <source>
        <strain evidence="5">DSM 14365 / CIP 107738 / JCM 11303 / AJ 13395 / SMP-2</strain>
    </source>
</reference>
<name>D0LU28_HALO1</name>
<dbReference type="RefSeq" id="WP_012829984.1">
    <property type="nucleotide sequence ID" value="NC_013440.1"/>
</dbReference>
<accession>D0LU28</accession>
<organism evidence="4 5">
    <name type="scientific">Haliangium ochraceum (strain DSM 14365 / JCM 11303 / SMP-2)</name>
    <dbReference type="NCBI Taxonomy" id="502025"/>
    <lineage>
        <taxon>Bacteria</taxon>
        <taxon>Pseudomonadati</taxon>
        <taxon>Myxococcota</taxon>
        <taxon>Polyangia</taxon>
        <taxon>Haliangiales</taxon>
        <taxon>Kofleriaceae</taxon>
        <taxon>Haliangium</taxon>
    </lineage>
</organism>
<dbReference type="CDD" id="cd05242">
    <property type="entry name" value="SDR_a8"/>
    <property type="match status" value="1"/>
</dbReference>
<evidence type="ECO:0000256" key="1">
    <source>
        <dbReference type="ARBA" id="ARBA00009353"/>
    </source>
</evidence>
<dbReference type="EMBL" id="CP001804">
    <property type="protein sequence ID" value="ACY17392.1"/>
    <property type="molecule type" value="Genomic_DNA"/>
</dbReference>
<feature type="domain" description="DUF1731" evidence="3">
    <location>
        <begin position="265"/>
        <end position="311"/>
    </location>
</feature>
<feature type="domain" description="NAD-dependent epimerase/dehydratase" evidence="2">
    <location>
        <begin position="5"/>
        <end position="236"/>
    </location>
</feature>
<dbReference type="Pfam" id="PF01370">
    <property type="entry name" value="Epimerase"/>
    <property type="match status" value="1"/>
</dbReference>